<accession>A0A9X2B963</accession>
<dbReference type="EMBL" id="JALIRP010000023">
    <property type="protein sequence ID" value="MCJ8015288.1"/>
    <property type="molecule type" value="Genomic_DNA"/>
</dbReference>
<comment type="caution">
    <text evidence="1">The sequence shown here is derived from an EMBL/GenBank/DDBJ whole genome shotgun (WGS) entry which is preliminary data.</text>
</comment>
<reference evidence="1" key="1">
    <citation type="submission" date="2022-04" db="EMBL/GenBank/DDBJ databases">
        <title>Paenibacillus mangrovi sp. nov., a novel endophytic bacterium isolated from bark of Kandelia candel.</title>
        <authorList>
            <person name="Tuo L."/>
        </authorList>
    </citation>
    <scope>NUCLEOTIDE SEQUENCE</scope>
    <source>
        <strain evidence="1">KQZ6P-2</strain>
    </source>
</reference>
<keyword evidence="2" id="KW-1185">Reference proteome</keyword>
<protein>
    <submittedName>
        <fullName evidence="1">Uncharacterized protein</fullName>
    </submittedName>
</protein>
<name>A0A9X2B963_9BACL</name>
<evidence type="ECO:0000313" key="2">
    <source>
        <dbReference type="Proteomes" id="UP001139347"/>
    </source>
</evidence>
<dbReference type="Proteomes" id="UP001139347">
    <property type="component" value="Unassembled WGS sequence"/>
</dbReference>
<organism evidence="1 2">
    <name type="scientific">Paenibacillus mangrovi</name>
    <dbReference type="NCBI Taxonomy" id="2931978"/>
    <lineage>
        <taxon>Bacteria</taxon>
        <taxon>Bacillati</taxon>
        <taxon>Bacillota</taxon>
        <taxon>Bacilli</taxon>
        <taxon>Bacillales</taxon>
        <taxon>Paenibacillaceae</taxon>
        <taxon>Paenibacillus</taxon>
    </lineage>
</organism>
<sequence>MRLLILLVGVILLTLLWTNPDRSDFEKWVLKKEVTIYQRSTPLQPVNFRSENYLFLSIHELSVVRQQTEFMTEYTTYVGVCILGMIFPALAPDVDGKQSPVF</sequence>
<dbReference type="AlphaFoldDB" id="A0A9X2B963"/>
<dbReference type="RefSeq" id="WP_244731238.1">
    <property type="nucleotide sequence ID" value="NZ_JALIRP010000023.1"/>
</dbReference>
<gene>
    <name evidence="1" type="ORF">MUG84_26840</name>
</gene>
<proteinExistence type="predicted"/>
<evidence type="ECO:0000313" key="1">
    <source>
        <dbReference type="EMBL" id="MCJ8015288.1"/>
    </source>
</evidence>